<gene>
    <name evidence="3" type="ORF">PHLCEN_2v1364</name>
</gene>
<organism evidence="3 4">
    <name type="scientific">Hermanssonia centrifuga</name>
    <dbReference type="NCBI Taxonomy" id="98765"/>
    <lineage>
        <taxon>Eukaryota</taxon>
        <taxon>Fungi</taxon>
        <taxon>Dikarya</taxon>
        <taxon>Basidiomycota</taxon>
        <taxon>Agaricomycotina</taxon>
        <taxon>Agaricomycetes</taxon>
        <taxon>Polyporales</taxon>
        <taxon>Meruliaceae</taxon>
        <taxon>Hermanssonia</taxon>
    </lineage>
</organism>
<keyword evidence="2" id="KW-0472">Membrane</keyword>
<name>A0A2R6S3G0_9APHY</name>
<proteinExistence type="predicted"/>
<evidence type="ECO:0000313" key="4">
    <source>
        <dbReference type="Proteomes" id="UP000186601"/>
    </source>
</evidence>
<evidence type="ECO:0000256" key="1">
    <source>
        <dbReference type="SAM" id="MobiDB-lite"/>
    </source>
</evidence>
<feature type="compositionally biased region" description="Acidic residues" evidence="1">
    <location>
        <begin position="38"/>
        <end position="49"/>
    </location>
</feature>
<dbReference type="STRING" id="98765.A0A2R6S3G0"/>
<sequence>MPSPEPLSFLASGRPDPSEYQYIVPRTPHSRSGRAEEAVTETELDDDAESYATYRQQQSEPLLASSASSSFPPSGYRSRGDDHEGTGKPSISQWRKQFSGKAVLYNTPLIVGTVLAGLILVLIIISYKQPQAIEALIGEDAKLNAQTTEDQHVASPAPVPTPTYVDTYPKPGHLISYEDYTAFPLTGAQYRHECNKMMGGKFMHHSGYWIAPQHGIMDTKHHDDVTDYHLPEGGRTRVCSKTITYQLDGHVGLAADLALMAQVAALARERWLREGSEEGAKYE</sequence>
<comment type="caution">
    <text evidence="3">The sequence shown here is derived from an EMBL/GenBank/DDBJ whole genome shotgun (WGS) entry which is preliminary data.</text>
</comment>
<dbReference type="OrthoDB" id="2392789at2759"/>
<dbReference type="EMBL" id="MLYV02000107">
    <property type="protein sequence ID" value="PSS36820.1"/>
    <property type="molecule type" value="Genomic_DNA"/>
</dbReference>
<feature type="compositionally biased region" description="Low complexity" evidence="1">
    <location>
        <begin position="56"/>
        <end position="74"/>
    </location>
</feature>
<dbReference type="AlphaFoldDB" id="A0A2R6S3G0"/>
<evidence type="ECO:0000313" key="3">
    <source>
        <dbReference type="EMBL" id="PSS36820.1"/>
    </source>
</evidence>
<evidence type="ECO:0000256" key="2">
    <source>
        <dbReference type="SAM" id="Phobius"/>
    </source>
</evidence>
<feature type="region of interest" description="Disordered" evidence="1">
    <location>
        <begin position="1"/>
        <end position="91"/>
    </location>
</feature>
<keyword evidence="2" id="KW-1133">Transmembrane helix</keyword>
<accession>A0A2R6S3G0</accession>
<feature type="transmembrane region" description="Helical" evidence="2">
    <location>
        <begin position="103"/>
        <end position="127"/>
    </location>
</feature>
<keyword evidence="4" id="KW-1185">Reference proteome</keyword>
<reference evidence="3 4" key="1">
    <citation type="submission" date="2018-02" db="EMBL/GenBank/DDBJ databases">
        <title>Genome sequence of the basidiomycete white-rot fungus Phlebia centrifuga.</title>
        <authorList>
            <person name="Granchi Z."/>
            <person name="Peng M."/>
            <person name="de Vries R.P."/>
            <person name="Hilden K."/>
            <person name="Makela M.R."/>
            <person name="Grigoriev I."/>
            <person name="Riley R."/>
        </authorList>
    </citation>
    <scope>NUCLEOTIDE SEQUENCE [LARGE SCALE GENOMIC DNA]</scope>
    <source>
        <strain evidence="3 4">FBCC195</strain>
    </source>
</reference>
<protein>
    <submittedName>
        <fullName evidence="3">Uncharacterized protein</fullName>
    </submittedName>
</protein>
<dbReference type="Proteomes" id="UP000186601">
    <property type="component" value="Unassembled WGS sequence"/>
</dbReference>
<keyword evidence="2" id="KW-0812">Transmembrane</keyword>